<protein>
    <recommendedName>
        <fullName evidence="3">Glycosyl hydrolase</fullName>
    </recommendedName>
</protein>
<name>A0A8J2UB08_9BACT</name>
<reference evidence="1" key="1">
    <citation type="journal article" date="2014" name="Int. J. Syst. Evol. Microbiol.">
        <title>Complete genome sequence of Corynebacterium casei LMG S-19264T (=DSM 44701T), isolated from a smear-ripened cheese.</title>
        <authorList>
            <consortium name="US DOE Joint Genome Institute (JGI-PGF)"/>
            <person name="Walter F."/>
            <person name="Albersmeier A."/>
            <person name="Kalinowski J."/>
            <person name="Ruckert C."/>
        </authorList>
    </citation>
    <scope>NUCLEOTIDE SEQUENCE</scope>
    <source>
        <strain evidence="1">CGMCC 1.15448</strain>
    </source>
</reference>
<dbReference type="EMBL" id="BMJC01000001">
    <property type="protein sequence ID" value="GGA90838.1"/>
    <property type="molecule type" value="Genomic_DNA"/>
</dbReference>
<dbReference type="PANTHER" id="PTHR43739:SF5">
    <property type="entry name" value="EXO-ALPHA-SIALIDASE"/>
    <property type="match status" value="1"/>
</dbReference>
<sequence>MNSSTILLGTRKGLIAYRATDHRWTVENLSFEGEPVSIAYADPRNGMWWACLDHGHWGVKLHRSPDRGATWEEVTAPAYPEGEEVRDGMPATTRYIWSMAHGGRHYLSKLWLGTDPGGLFLSEDGGDSFRLVESLWKHPTRKTLWTGGGRDLPGIHSIVLDPRDEDHLYIGISCAGVFETADGGRNWETRNKGLRADFLPDPASEVGHDPHILVAAPSNPDTLWQQNHCGIFRSTDGAKNWQDVSQSEGPARFGFAIAVAEDDPAQAWVAPANADVNRTAVKGALCICRTDDGGKTWKDFRKGLPQENCFDIVYRHALVSSGDAVAFGTTTGNLFFSPDRGESWQTLNNYLPMIYSVQFTD</sequence>
<dbReference type="InterPro" id="IPR052025">
    <property type="entry name" value="Xyloglucanase_GH74"/>
</dbReference>
<dbReference type="Proteomes" id="UP000607559">
    <property type="component" value="Unassembled WGS sequence"/>
</dbReference>
<dbReference type="RefSeq" id="WP_188929637.1">
    <property type="nucleotide sequence ID" value="NZ_BMJC01000001.1"/>
</dbReference>
<dbReference type="CDD" id="cd15482">
    <property type="entry name" value="Sialidase_non-viral"/>
    <property type="match status" value="1"/>
</dbReference>
<dbReference type="SUPFAM" id="SSF110296">
    <property type="entry name" value="Oligoxyloglucan reducing end-specific cellobiohydrolase"/>
    <property type="match status" value="1"/>
</dbReference>
<dbReference type="InterPro" id="IPR015943">
    <property type="entry name" value="WD40/YVTN_repeat-like_dom_sf"/>
</dbReference>
<dbReference type="AlphaFoldDB" id="A0A8J2UB08"/>
<gene>
    <name evidence="1" type="ORF">GCM10011511_12640</name>
</gene>
<dbReference type="GO" id="GO:0010411">
    <property type="term" value="P:xyloglucan metabolic process"/>
    <property type="evidence" value="ECO:0007669"/>
    <property type="project" value="TreeGrafter"/>
</dbReference>
<evidence type="ECO:0000313" key="1">
    <source>
        <dbReference type="EMBL" id="GGA90838.1"/>
    </source>
</evidence>
<proteinExistence type="predicted"/>
<keyword evidence="2" id="KW-1185">Reference proteome</keyword>
<evidence type="ECO:0008006" key="3">
    <source>
        <dbReference type="Google" id="ProtNLM"/>
    </source>
</evidence>
<dbReference type="Gene3D" id="2.130.10.10">
    <property type="entry name" value="YVTN repeat-like/Quinoprotein amine dehydrogenase"/>
    <property type="match status" value="1"/>
</dbReference>
<reference evidence="1" key="2">
    <citation type="submission" date="2020-09" db="EMBL/GenBank/DDBJ databases">
        <authorList>
            <person name="Sun Q."/>
            <person name="Zhou Y."/>
        </authorList>
    </citation>
    <scope>NUCLEOTIDE SEQUENCE</scope>
    <source>
        <strain evidence="1">CGMCC 1.15448</strain>
    </source>
</reference>
<evidence type="ECO:0000313" key="2">
    <source>
        <dbReference type="Proteomes" id="UP000607559"/>
    </source>
</evidence>
<dbReference type="PANTHER" id="PTHR43739">
    <property type="entry name" value="XYLOGLUCANASE (EUROFUNG)"/>
    <property type="match status" value="1"/>
</dbReference>
<comment type="caution">
    <text evidence="1">The sequence shown here is derived from an EMBL/GenBank/DDBJ whole genome shotgun (WGS) entry which is preliminary data.</text>
</comment>
<accession>A0A8J2UB08</accession>
<organism evidence="1 2">
    <name type="scientific">Puia dinghuensis</name>
    <dbReference type="NCBI Taxonomy" id="1792502"/>
    <lineage>
        <taxon>Bacteria</taxon>
        <taxon>Pseudomonadati</taxon>
        <taxon>Bacteroidota</taxon>
        <taxon>Chitinophagia</taxon>
        <taxon>Chitinophagales</taxon>
        <taxon>Chitinophagaceae</taxon>
        <taxon>Puia</taxon>
    </lineage>
</organism>